<dbReference type="PANTHER" id="PTHR42073:SF1">
    <property type="entry name" value="MEIOTIC EXPRESSION UP-REGULATED PROTEIN 6"/>
    <property type="match status" value="1"/>
</dbReference>
<name>A0A2A9P5L7_OPHUN</name>
<reference evidence="3 4" key="2">
    <citation type="journal article" date="2017" name="Sci. Rep.">
        <title>Ant-infecting Ophiocordyceps genomes reveal a high diversity of potential behavioral manipulation genes and a possible major role for enterotoxins.</title>
        <authorList>
            <person name="de Bekker C."/>
            <person name="Ohm R.A."/>
            <person name="Evans H.C."/>
            <person name="Brachmann A."/>
            <person name="Hughes D.P."/>
        </authorList>
    </citation>
    <scope>NUCLEOTIDE SEQUENCE [LARGE SCALE GENOMIC DNA]</scope>
    <source>
        <strain evidence="3 4">SC16a</strain>
    </source>
</reference>
<gene>
    <name evidence="3" type="ORF">XA68_16966</name>
</gene>
<evidence type="ECO:0000256" key="1">
    <source>
        <dbReference type="SAM" id="MobiDB-lite"/>
    </source>
</evidence>
<sequence>MSEEQKPAVDVPEAVKTEAPAVEQPTVADAVVATESHIANEPKPAETAAEAAEAPKTDIKKDEAKPVDEGYLAHKAQGASFPKNLIPTKEFFFFGSDAVEPKHLTQYQKSEKSTDVAHDNIAWASHTGKGLLFIGDKKAPHGVINLANASQPEVDGSHKFHLTSKGNKHSFKANSTPERDSWIAQLKLKIAEAKELASNVTDSETYKKTLETFRPVPATAAATAVKDDKSADDAAKTDETAKAEHAPKEGETPKDEVKDEESKRRSASRKRASFFAFGGGKKEEKREEKRDEPKAEAAPAVAAAAAAVEPATEAEEAPAAEAVAPVAEDKPAEEATPAESPKERLAPSKRNSFFGGVFSKKEKKSADSKAVDEAPEAVTESELPTTDATAPVIPPVESTTPLAVDVPSQAPVPTENVETAAASSEANKKDVKEKRKSSLPFAFGKRDKSPVPAEGEDKPGMSAFSKLRATIKGKSAAKPEDKLTEESVKDEAAAATTTSKDAPAAATEAAPETTSAAPEASTAAAAEAENKPENVASASPAVTAAA</sequence>
<feature type="region of interest" description="Disordered" evidence="1">
    <location>
        <begin position="1"/>
        <end position="65"/>
    </location>
</feature>
<evidence type="ECO:0000259" key="2">
    <source>
        <dbReference type="PROSITE" id="PS50003"/>
    </source>
</evidence>
<dbReference type="InterPro" id="IPR001849">
    <property type="entry name" value="PH_domain"/>
</dbReference>
<feature type="compositionally biased region" description="Basic and acidic residues" evidence="1">
    <location>
        <begin position="477"/>
        <end position="492"/>
    </location>
</feature>
<dbReference type="InterPro" id="IPR039712">
    <property type="entry name" value="Meu6"/>
</dbReference>
<dbReference type="Proteomes" id="UP000037136">
    <property type="component" value="Unassembled WGS sequence"/>
</dbReference>
<dbReference type="OrthoDB" id="5593352at2759"/>
<dbReference type="PANTHER" id="PTHR42073">
    <property type="entry name" value="MEIOTIC EXPRESSION UP-REGULATED PROTEIN 6"/>
    <property type="match status" value="1"/>
</dbReference>
<evidence type="ECO:0000313" key="4">
    <source>
        <dbReference type="Proteomes" id="UP000037136"/>
    </source>
</evidence>
<dbReference type="InterPro" id="IPR011993">
    <property type="entry name" value="PH-like_dom_sf"/>
</dbReference>
<feature type="compositionally biased region" description="Low complexity" evidence="1">
    <location>
        <begin position="535"/>
        <end position="546"/>
    </location>
</feature>
<feature type="compositionally biased region" description="Low complexity" evidence="1">
    <location>
        <begin position="296"/>
        <end position="311"/>
    </location>
</feature>
<protein>
    <recommendedName>
        <fullName evidence="2">PH domain-containing protein</fullName>
    </recommendedName>
</protein>
<dbReference type="SUPFAM" id="SSF50729">
    <property type="entry name" value="PH domain-like"/>
    <property type="match status" value="1"/>
</dbReference>
<feature type="compositionally biased region" description="Basic and acidic residues" evidence="1">
    <location>
        <begin position="280"/>
        <end position="295"/>
    </location>
</feature>
<dbReference type="InterPro" id="IPR039483">
    <property type="entry name" value="Meu6_PH_dom"/>
</dbReference>
<dbReference type="PROSITE" id="PS50003">
    <property type="entry name" value="PH_DOMAIN"/>
    <property type="match status" value="1"/>
</dbReference>
<feature type="region of interest" description="Disordered" evidence="1">
    <location>
        <begin position="221"/>
        <end position="546"/>
    </location>
</feature>
<feature type="compositionally biased region" description="Basic and acidic residues" evidence="1">
    <location>
        <begin position="225"/>
        <end position="264"/>
    </location>
</feature>
<dbReference type="Pfam" id="PF15406">
    <property type="entry name" value="PH_6"/>
    <property type="match status" value="1"/>
</dbReference>
<feature type="compositionally biased region" description="Low complexity" evidence="1">
    <location>
        <begin position="502"/>
        <end position="527"/>
    </location>
</feature>
<evidence type="ECO:0000313" key="3">
    <source>
        <dbReference type="EMBL" id="PFH56160.1"/>
    </source>
</evidence>
<reference evidence="3 4" key="1">
    <citation type="journal article" date="2015" name="BMC Genomics">
        <title>Gene expression during zombie ant biting behavior reflects the complexity underlying fungal parasitic behavioral manipulation.</title>
        <authorList>
            <person name="de Bekker C."/>
            <person name="Ohm R.A."/>
            <person name="Loreto R.G."/>
            <person name="Sebastian A."/>
            <person name="Albert I."/>
            <person name="Merrow M."/>
            <person name="Brachmann A."/>
            <person name="Hughes D.P."/>
        </authorList>
    </citation>
    <scope>NUCLEOTIDE SEQUENCE [LARGE SCALE GENOMIC DNA]</scope>
    <source>
        <strain evidence="3 4">SC16a</strain>
    </source>
</reference>
<proteinExistence type="predicted"/>
<dbReference type="EMBL" id="LAZP02000645">
    <property type="protein sequence ID" value="PFH56160.1"/>
    <property type="molecule type" value="Genomic_DNA"/>
</dbReference>
<dbReference type="AlphaFoldDB" id="A0A2A9P5L7"/>
<comment type="caution">
    <text evidence="3">The sequence shown here is derived from an EMBL/GenBank/DDBJ whole genome shotgun (WGS) entry which is preliminary data.</text>
</comment>
<dbReference type="Gene3D" id="2.30.29.30">
    <property type="entry name" value="Pleckstrin-homology domain (PH domain)/Phosphotyrosine-binding domain (PTB)"/>
    <property type="match status" value="1"/>
</dbReference>
<keyword evidence="4" id="KW-1185">Reference proteome</keyword>
<feature type="domain" description="PH" evidence="2">
    <location>
        <begin position="65"/>
        <end position="191"/>
    </location>
</feature>
<organism evidence="3 4">
    <name type="scientific">Ophiocordyceps unilateralis</name>
    <name type="common">Zombie-ant fungus</name>
    <name type="synonym">Torrubia unilateralis</name>
    <dbReference type="NCBI Taxonomy" id="268505"/>
    <lineage>
        <taxon>Eukaryota</taxon>
        <taxon>Fungi</taxon>
        <taxon>Dikarya</taxon>
        <taxon>Ascomycota</taxon>
        <taxon>Pezizomycotina</taxon>
        <taxon>Sordariomycetes</taxon>
        <taxon>Hypocreomycetidae</taxon>
        <taxon>Hypocreales</taxon>
        <taxon>Ophiocordycipitaceae</taxon>
        <taxon>Ophiocordyceps</taxon>
    </lineage>
</organism>
<feature type="compositionally biased region" description="Basic and acidic residues" evidence="1">
    <location>
        <begin position="53"/>
        <end position="65"/>
    </location>
</feature>
<dbReference type="STRING" id="268505.A0A2A9P5L7"/>
<feature type="compositionally biased region" description="Basic and acidic residues" evidence="1">
    <location>
        <begin position="444"/>
        <end position="459"/>
    </location>
</feature>
<accession>A0A2A9P5L7</accession>